<sequence>MAEAAPGSGSGSASEPASEPASESASRDAGPAAQSLEVSPPAPTIDRQISVGSKASDSNTSTSTTSSGNEKWLSPLDKLSHQPEKYAAVAKVAAVSNMEEDKVDVRSLDARRPPPLYHQPNASTTRMPFHGDESFTGSPRVSTPGPYDNQFAAGQRDSQAELLLGGQRIRAARTVSFAPSTTIAYPSEKDPPSPPQRQRDCLEVLSWTPPGWHPSFGMYICFIFGVLCAVGHHLYYISLDGKPADNQTEKHRYGTILAYAAKAGFAAAVISAFKQRVWVSVRSRFMTISGLDAMFSATESMLSMLNLDFFWGAKGAFALAVLGWTTPLVVILTSNTLLVEPKVVMQNTTCPAARSLNFTFEESNDWRTPVQIDGLFEIPVSIWNTTKRRNQTDDDWFDYYTGPSPNWKQTATVGAFLEEVVARKNAAVDICGSGYNCTYTINFTAPGYKCTELASGVGSIPRNLSQESGEAIPPFNTDLLLPRGTFSYYAHTTGGEYSARQMVDVGVSGIPRIPNSELPAHFGALRTEPIIWIGYVVLNNPNQAQPVRSDPGWDDAFTPKIFACEHRETEYVATFNYTDGVQSTNITAYKFGDPVINTTFLPTVAANDGTSDNVTAVPEENYVYPNDTARYRKTAAYHSLGQMLRGFLNGTVEVEDTLINPIQNTEAIQTKLINPRNNYFPYNNLMALVQDLYQDMILSMFSNPQFAAVVWAGRPSEQSGTLFTGGIKDSSGAVTGTGSPDDYMFKCTRYRTVNTYAYHEGDLWIVYGVASFLTLVCVTVGALAISDNGGVTRNTMFSSIVAATRGPALEKIAWMGPLQDRGDVPNDVKKLKIGYGIMKDNIMGIPSPPAPKDGKAGSYFQGVDGADGPGESPNGLRANSVYMRRRTTFFTEMRCGFGMKGDVDQTHREGSLFHR</sequence>
<protein>
    <submittedName>
        <fullName evidence="3">Uncharacterized protein</fullName>
    </submittedName>
</protein>
<dbReference type="PANTHER" id="PTHR35041">
    <property type="entry name" value="MEDIATOR OF RNA POLYMERASE II TRANSCRIPTION SUBUNIT 1"/>
    <property type="match status" value="1"/>
</dbReference>
<feature type="compositionally biased region" description="Low complexity" evidence="1">
    <location>
        <begin position="1"/>
        <end position="24"/>
    </location>
</feature>
<dbReference type="OrthoDB" id="5340195at2759"/>
<evidence type="ECO:0000313" key="3">
    <source>
        <dbReference type="EMBL" id="ROW00944.1"/>
    </source>
</evidence>
<name>A0A423WC26_CYTCH</name>
<organism evidence="3 4">
    <name type="scientific">Cytospora chrysosperma</name>
    <name type="common">Cytospora canker fungus</name>
    <name type="synonym">Sphaeria chrysosperma</name>
    <dbReference type="NCBI Taxonomy" id="252740"/>
    <lineage>
        <taxon>Eukaryota</taxon>
        <taxon>Fungi</taxon>
        <taxon>Dikarya</taxon>
        <taxon>Ascomycota</taxon>
        <taxon>Pezizomycotina</taxon>
        <taxon>Sordariomycetes</taxon>
        <taxon>Sordariomycetidae</taxon>
        <taxon>Diaporthales</taxon>
        <taxon>Cytosporaceae</taxon>
        <taxon>Cytospora</taxon>
    </lineage>
</organism>
<feature type="transmembrane region" description="Helical" evidence="2">
    <location>
        <begin position="317"/>
        <end position="338"/>
    </location>
</feature>
<keyword evidence="2" id="KW-0812">Transmembrane</keyword>
<keyword evidence="4" id="KW-1185">Reference proteome</keyword>
<evidence type="ECO:0000256" key="2">
    <source>
        <dbReference type="SAM" id="Phobius"/>
    </source>
</evidence>
<feature type="transmembrane region" description="Helical" evidence="2">
    <location>
        <begin position="256"/>
        <end position="273"/>
    </location>
</feature>
<keyword evidence="2" id="KW-1133">Transmembrane helix</keyword>
<feature type="region of interest" description="Disordered" evidence="1">
    <location>
        <begin position="1"/>
        <end position="78"/>
    </location>
</feature>
<feature type="transmembrane region" description="Helical" evidence="2">
    <location>
        <begin position="764"/>
        <end position="785"/>
    </location>
</feature>
<proteinExistence type="predicted"/>
<dbReference type="PANTHER" id="PTHR35041:SF3">
    <property type="entry name" value="FORMYLMETHIONINE DEFORMYLASE-LIKE PROTEIN"/>
    <property type="match status" value="1"/>
</dbReference>
<reference evidence="3 4" key="1">
    <citation type="submission" date="2015-09" db="EMBL/GenBank/DDBJ databases">
        <title>Host preference determinants of Valsa canker pathogens revealed by comparative genomics.</title>
        <authorList>
            <person name="Yin Z."/>
            <person name="Huang L."/>
        </authorList>
    </citation>
    <scope>NUCLEOTIDE SEQUENCE [LARGE SCALE GENOMIC DNA]</scope>
    <source>
        <strain evidence="3 4">YSFL</strain>
    </source>
</reference>
<keyword evidence="2" id="KW-0472">Membrane</keyword>
<dbReference type="STRING" id="252740.A0A423WC26"/>
<gene>
    <name evidence="3" type="ORF">VSDG_02797</name>
</gene>
<dbReference type="AlphaFoldDB" id="A0A423WC26"/>
<feature type="region of interest" description="Disordered" evidence="1">
    <location>
        <begin position="853"/>
        <end position="877"/>
    </location>
</feature>
<feature type="transmembrane region" description="Helical" evidence="2">
    <location>
        <begin position="216"/>
        <end position="236"/>
    </location>
</feature>
<dbReference type="EMBL" id="LJZO01000007">
    <property type="protein sequence ID" value="ROW00944.1"/>
    <property type="molecule type" value="Genomic_DNA"/>
</dbReference>
<accession>A0A423WC26</accession>
<evidence type="ECO:0000256" key="1">
    <source>
        <dbReference type="SAM" id="MobiDB-lite"/>
    </source>
</evidence>
<comment type="caution">
    <text evidence="3">The sequence shown here is derived from an EMBL/GenBank/DDBJ whole genome shotgun (WGS) entry which is preliminary data.</text>
</comment>
<dbReference type="Proteomes" id="UP000284375">
    <property type="component" value="Unassembled WGS sequence"/>
</dbReference>
<feature type="compositionally biased region" description="Low complexity" evidence="1">
    <location>
        <begin position="53"/>
        <end position="67"/>
    </location>
</feature>
<evidence type="ECO:0000313" key="4">
    <source>
        <dbReference type="Proteomes" id="UP000284375"/>
    </source>
</evidence>